<accession>A0A411PJU2</accession>
<dbReference type="EMBL" id="CP036200">
    <property type="protein sequence ID" value="QBF83847.1"/>
    <property type="molecule type" value="Genomic_DNA"/>
</dbReference>
<sequence length="222" mass="24553">MLSPALAEPQSGLVSQAPLFQAGKYRILALVFDDYETLDLHGPIEMLGHMPNAEIKLVAAKDVVRSYQGPRVVADCLTNALYECDLFIIPGGLGTRTLVNDAALINWMERQVALSQSVFTICTGTALIAKTKVMNGLKATTNKMAYPWVTSLNEHIVWQPKARWVDDGKFLTSSGVSAGTDAALYWVAKLHGDKEARRIQRLTEYQWINDANNDPYAAHFDL</sequence>
<organism evidence="2 3">
    <name type="scientific">Shewanella maritima</name>
    <dbReference type="NCBI Taxonomy" id="2520507"/>
    <lineage>
        <taxon>Bacteria</taxon>
        <taxon>Pseudomonadati</taxon>
        <taxon>Pseudomonadota</taxon>
        <taxon>Gammaproteobacteria</taxon>
        <taxon>Alteromonadales</taxon>
        <taxon>Shewanellaceae</taxon>
        <taxon>Shewanella</taxon>
    </lineage>
</organism>
<dbReference type="Proteomes" id="UP000291106">
    <property type="component" value="Chromosome"/>
</dbReference>
<proteinExistence type="predicted"/>
<dbReference type="InterPro" id="IPR052158">
    <property type="entry name" value="INH-QAR"/>
</dbReference>
<dbReference type="RefSeq" id="WP_130601369.1">
    <property type="nucleotide sequence ID" value="NZ_CP036200.1"/>
</dbReference>
<feature type="domain" description="DJ-1/PfpI" evidence="1">
    <location>
        <begin position="26"/>
        <end position="183"/>
    </location>
</feature>
<dbReference type="InterPro" id="IPR002818">
    <property type="entry name" value="DJ-1/PfpI"/>
</dbReference>
<dbReference type="PANTHER" id="PTHR43130">
    <property type="entry name" value="ARAC-FAMILY TRANSCRIPTIONAL REGULATOR"/>
    <property type="match status" value="1"/>
</dbReference>
<dbReference type="KEGG" id="smai:EXU30_15050"/>
<evidence type="ECO:0000259" key="1">
    <source>
        <dbReference type="Pfam" id="PF01965"/>
    </source>
</evidence>
<dbReference type="OrthoDB" id="9803764at2"/>
<dbReference type="Pfam" id="PF01965">
    <property type="entry name" value="DJ-1_PfpI"/>
    <property type="match status" value="1"/>
</dbReference>
<dbReference type="PANTHER" id="PTHR43130:SF15">
    <property type="entry name" value="THIJ_PFPI FAMILY PROTEIN (AFU_ORTHOLOGUE AFUA_5G14240)"/>
    <property type="match status" value="1"/>
</dbReference>
<gene>
    <name evidence="2" type="ORF">EXU30_15050</name>
</gene>
<keyword evidence="3" id="KW-1185">Reference proteome</keyword>
<dbReference type="CDD" id="cd03139">
    <property type="entry name" value="GATase1_PfpI_2"/>
    <property type="match status" value="1"/>
</dbReference>
<dbReference type="Gene3D" id="3.40.50.880">
    <property type="match status" value="1"/>
</dbReference>
<evidence type="ECO:0000313" key="3">
    <source>
        <dbReference type="Proteomes" id="UP000291106"/>
    </source>
</evidence>
<dbReference type="SUPFAM" id="SSF52317">
    <property type="entry name" value="Class I glutamine amidotransferase-like"/>
    <property type="match status" value="1"/>
</dbReference>
<name>A0A411PJU2_9GAMM</name>
<protein>
    <submittedName>
        <fullName evidence="2">DJ-1/PfpI family protein</fullName>
    </submittedName>
</protein>
<dbReference type="AlphaFoldDB" id="A0A411PJU2"/>
<evidence type="ECO:0000313" key="2">
    <source>
        <dbReference type="EMBL" id="QBF83847.1"/>
    </source>
</evidence>
<dbReference type="InterPro" id="IPR029062">
    <property type="entry name" value="Class_I_gatase-like"/>
</dbReference>
<reference evidence="2 3" key="1">
    <citation type="submission" date="2019-02" db="EMBL/GenBank/DDBJ databases">
        <title>Shewanella sp. D4-2 isolated from Dokdo Island.</title>
        <authorList>
            <person name="Baek K."/>
        </authorList>
    </citation>
    <scope>NUCLEOTIDE SEQUENCE [LARGE SCALE GENOMIC DNA]</scope>
    <source>
        <strain evidence="2 3">D4-2</strain>
    </source>
</reference>